<dbReference type="PROSITE" id="PS50853">
    <property type="entry name" value="FN3"/>
    <property type="match status" value="1"/>
</dbReference>
<organism evidence="3 4">
    <name type="scientific">Zunongwangia atlantica 22II14-10F7</name>
    <dbReference type="NCBI Taxonomy" id="1185767"/>
    <lineage>
        <taxon>Bacteria</taxon>
        <taxon>Pseudomonadati</taxon>
        <taxon>Bacteroidota</taxon>
        <taxon>Flavobacteriia</taxon>
        <taxon>Flavobacteriales</taxon>
        <taxon>Flavobacteriaceae</taxon>
        <taxon>Zunongwangia</taxon>
    </lineage>
</organism>
<dbReference type="STRING" id="1185767.IIF7_16857"/>
<comment type="caution">
    <text evidence="3">The sequence shown here is derived from an EMBL/GenBank/DDBJ whole genome shotgun (WGS) entry which is preliminary data.</text>
</comment>
<sequence length="227" mass="25949">MRNIITLVFILCLFSCSPSDSSESEIPAENKPPNAPQLVYPADNSLCVDSEIQFEWSNVDDPDLDEVSYRIEISENRSFTNIIESMNTENNNLAVTLSEGTAYYWRVNSIDENDNESDFSKVFAFYVEGEAMSNYIPFKAERISPLNNEELTSSSFTLKWEATDLDNDDLKFDLYFGISENPPLIAENLDSTEFEVSLESNTRYYWQVNSKDATSKSIGDIWVFFTK</sequence>
<protein>
    <recommendedName>
        <fullName evidence="2">Fibronectin type-III domain-containing protein</fullName>
    </recommendedName>
</protein>
<dbReference type="OrthoDB" id="789771at2"/>
<dbReference type="InterPro" id="IPR003961">
    <property type="entry name" value="FN3_dom"/>
</dbReference>
<dbReference type="SUPFAM" id="SSF49265">
    <property type="entry name" value="Fibronectin type III"/>
    <property type="match status" value="1"/>
</dbReference>
<reference evidence="3 4" key="1">
    <citation type="submission" date="2013-04" db="EMBL/GenBank/DDBJ databases">
        <title>Zunongwangia sp. 22II14-10F7 Genome Sequencing.</title>
        <authorList>
            <person name="Lai Q."/>
            <person name="Shao Z."/>
        </authorList>
    </citation>
    <scope>NUCLEOTIDE SEQUENCE [LARGE SCALE GENOMIC DNA]</scope>
    <source>
        <strain evidence="3 4">22II14-10F7</strain>
    </source>
</reference>
<dbReference type="EMBL" id="ARYN01000017">
    <property type="protein sequence ID" value="ORL44177.1"/>
    <property type="molecule type" value="Genomic_DNA"/>
</dbReference>
<keyword evidence="1" id="KW-0732">Signal</keyword>
<dbReference type="RefSeq" id="WP_084842860.1">
    <property type="nucleotide sequence ID" value="NZ_ARYN01000017.1"/>
</dbReference>
<feature type="signal peptide" evidence="1">
    <location>
        <begin position="1"/>
        <end position="21"/>
    </location>
</feature>
<gene>
    <name evidence="3" type="ORF">IIF7_16857</name>
</gene>
<evidence type="ECO:0000313" key="3">
    <source>
        <dbReference type="EMBL" id="ORL44177.1"/>
    </source>
</evidence>
<dbReference type="AlphaFoldDB" id="A0A1Y1SZK2"/>
<keyword evidence="4" id="KW-1185">Reference proteome</keyword>
<dbReference type="InterPro" id="IPR013783">
    <property type="entry name" value="Ig-like_fold"/>
</dbReference>
<feature type="chain" id="PRO_5012621063" description="Fibronectin type-III domain-containing protein" evidence="1">
    <location>
        <begin position="22"/>
        <end position="227"/>
    </location>
</feature>
<dbReference type="Proteomes" id="UP000192746">
    <property type="component" value="Unassembled WGS sequence"/>
</dbReference>
<evidence type="ECO:0000256" key="1">
    <source>
        <dbReference type="SAM" id="SignalP"/>
    </source>
</evidence>
<accession>A0A1Y1SZK2</accession>
<proteinExistence type="predicted"/>
<name>A0A1Y1SZK2_9FLAO</name>
<evidence type="ECO:0000313" key="4">
    <source>
        <dbReference type="Proteomes" id="UP000192746"/>
    </source>
</evidence>
<dbReference type="Gene3D" id="2.60.40.10">
    <property type="entry name" value="Immunoglobulins"/>
    <property type="match status" value="2"/>
</dbReference>
<feature type="domain" description="Fibronectin type-III" evidence="2">
    <location>
        <begin position="32"/>
        <end position="130"/>
    </location>
</feature>
<dbReference type="InterPro" id="IPR036116">
    <property type="entry name" value="FN3_sf"/>
</dbReference>
<evidence type="ECO:0000259" key="2">
    <source>
        <dbReference type="PROSITE" id="PS50853"/>
    </source>
</evidence>